<comment type="catalytic activity">
    <reaction evidence="5">
        <text>L-proline + NAD(+) = (S)-1-pyrroline-5-carboxylate + NADH + 2 H(+)</text>
        <dbReference type="Rhea" id="RHEA:14105"/>
        <dbReference type="ChEBI" id="CHEBI:15378"/>
        <dbReference type="ChEBI" id="CHEBI:17388"/>
        <dbReference type="ChEBI" id="CHEBI:57540"/>
        <dbReference type="ChEBI" id="CHEBI:57945"/>
        <dbReference type="ChEBI" id="CHEBI:60039"/>
        <dbReference type="EC" id="1.5.1.2"/>
    </reaction>
</comment>
<organism evidence="11 12">
    <name type="scientific">Occultella aeris</name>
    <dbReference type="NCBI Taxonomy" id="2761496"/>
    <lineage>
        <taxon>Bacteria</taxon>
        <taxon>Bacillati</taxon>
        <taxon>Actinomycetota</taxon>
        <taxon>Actinomycetes</taxon>
        <taxon>Micrococcales</taxon>
        <taxon>Ruaniaceae</taxon>
        <taxon>Occultella</taxon>
    </lineage>
</organism>
<dbReference type="InterPro" id="IPR036291">
    <property type="entry name" value="NAD(P)-bd_dom_sf"/>
</dbReference>
<sequence length="277" mass="27749">MPIENVSGTGADVALIGAGVMGEAVLVSLIDAVGAERIRISDGRAEHGAAVAQRHGVRWCATNTEAVDGVGAVVIAVKPKDVGALATEIDGVLDAAALVVSIAAGIPTAYLESRLGGTNPVVRVMPNTPATIGHGVSVLSAGTSATADHLDRTEQLLAGTGTVLRVDEAYQDVVTGISGSGPAYVFYLIDALAEAGVLGGLSRDVALDLARATVAGSGAMALASGEHPAILRERVSSPAGTTVAGVRELDERGVRAAVIAAVDAARARSVELGRDLP</sequence>
<dbReference type="PROSITE" id="PS00521">
    <property type="entry name" value="P5CR"/>
    <property type="match status" value="1"/>
</dbReference>
<evidence type="ECO:0000259" key="9">
    <source>
        <dbReference type="Pfam" id="PF03807"/>
    </source>
</evidence>
<name>A0A7M4DKB9_9MICO</name>
<dbReference type="EC" id="1.5.1.2" evidence="5 6"/>
<evidence type="ECO:0000256" key="6">
    <source>
        <dbReference type="NCBIfam" id="TIGR00112"/>
    </source>
</evidence>
<dbReference type="Pfam" id="PF03807">
    <property type="entry name" value="F420_oxidored"/>
    <property type="match status" value="1"/>
</dbReference>
<dbReference type="Pfam" id="PF14748">
    <property type="entry name" value="P5CR_dimer"/>
    <property type="match status" value="1"/>
</dbReference>
<comment type="catalytic activity">
    <reaction evidence="5 8">
        <text>L-proline + NADP(+) = (S)-1-pyrroline-5-carboxylate + NADPH + 2 H(+)</text>
        <dbReference type="Rhea" id="RHEA:14109"/>
        <dbReference type="ChEBI" id="CHEBI:15378"/>
        <dbReference type="ChEBI" id="CHEBI:17388"/>
        <dbReference type="ChEBI" id="CHEBI:57783"/>
        <dbReference type="ChEBI" id="CHEBI:58349"/>
        <dbReference type="ChEBI" id="CHEBI:60039"/>
        <dbReference type="EC" id="1.5.1.2"/>
    </reaction>
</comment>
<evidence type="ECO:0000256" key="7">
    <source>
        <dbReference type="PIRSR" id="PIRSR000193-1"/>
    </source>
</evidence>
<proteinExistence type="inferred from homology"/>
<evidence type="ECO:0000256" key="3">
    <source>
        <dbReference type="ARBA" id="ARBA00023002"/>
    </source>
</evidence>
<protein>
    <recommendedName>
        <fullName evidence="5 6">Pyrroline-5-carboxylate reductase</fullName>
        <shortName evidence="5">P5C reductase</shortName>
        <shortName evidence="5">P5CR</shortName>
        <ecNumber evidence="5 6">1.5.1.2</ecNumber>
    </recommendedName>
    <alternativeName>
        <fullName evidence="5">PCA reductase</fullName>
    </alternativeName>
</protein>
<evidence type="ECO:0000256" key="5">
    <source>
        <dbReference type="HAMAP-Rule" id="MF_01925"/>
    </source>
</evidence>
<keyword evidence="12" id="KW-1185">Reference proteome</keyword>
<evidence type="ECO:0000256" key="2">
    <source>
        <dbReference type="ARBA" id="ARBA00022857"/>
    </source>
</evidence>
<comment type="similarity">
    <text evidence="1 5 8">Belongs to the pyrroline-5-carboxylate reductase family.</text>
</comment>
<comment type="caution">
    <text evidence="11">The sequence shown here is derived from an EMBL/GenBank/DDBJ whole genome shotgun (WGS) entry which is preliminary data.</text>
</comment>
<feature type="binding site" evidence="7">
    <location>
        <position position="63"/>
    </location>
    <ligand>
        <name>NADPH</name>
        <dbReference type="ChEBI" id="CHEBI:57783"/>
    </ligand>
</feature>
<feature type="binding site" evidence="7">
    <location>
        <begin position="16"/>
        <end position="21"/>
    </location>
    <ligand>
        <name>NADP(+)</name>
        <dbReference type="ChEBI" id="CHEBI:58349"/>
    </ligand>
</feature>
<dbReference type="SUPFAM" id="SSF51735">
    <property type="entry name" value="NAD(P)-binding Rossmann-fold domains"/>
    <property type="match status" value="1"/>
</dbReference>
<comment type="function">
    <text evidence="4 5">Catalyzes the reduction of 1-pyrroline-5-carboxylate (PCA) to L-proline.</text>
</comment>
<dbReference type="PANTHER" id="PTHR11645">
    <property type="entry name" value="PYRROLINE-5-CARBOXYLATE REDUCTASE"/>
    <property type="match status" value="1"/>
</dbReference>
<dbReference type="GO" id="GO:0005737">
    <property type="term" value="C:cytoplasm"/>
    <property type="evidence" value="ECO:0007669"/>
    <property type="project" value="UniProtKB-SubCell"/>
</dbReference>
<feature type="binding site" evidence="7">
    <location>
        <begin position="76"/>
        <end position="79"/>
    </location>
    <ligand>
        <name>NADP(+)</name>
        <dbReference type="ChEBI" id="CHEBI:58349"/>
    </ligand>
</feature>
<gene>
    <name evidence="5 11" type="primary">proC</name>
    <name evidence="11" type="ORF">HALOF300_02582</name>
</gene>
<dbReference type="HAMAP" id="MF_01925">
    <property type="entry name" value="P5C_reductase"/>
    <property type="match status" value="1"/>
</dbReference>
<evidence type="ECO:0000256" key="8">
    <source>
        <dbReference type="RuleBase" id="RU003903"/>
    </source>
</evidence>
<evidence type="ECO:0000256" key="1">
    <source>
        <dbReference type="ARBA" id="ARBA00005525"/>
    </source>
</evidence>
<dbReference type="GO" id="GO:0004735">
    <property type="term" value="F:pyrroline-5-carboxylate reductase activity"/>
    <property type="evidence" value="ECO:0007669"/>
    <property type="project" value="UniProtKB-UniRule"/>
</dbReference>
<dbReference type="UniPathway" id="UPA00098">
    <property type="reaction ID" value="UER00361"/>
</dbReference>
<dbReference type="InterPro" id="IPR029036">
    <property type="entry name" value="P5CR_dimer"/>
</dbReference>
<evidence type="ECO:0000256" key="4">
    <source>
        <dbReference type="ARBA" id="ARBA00058118"/>
    </source>
</evidence>
<dbReference type="PANTHER" id="PTHR11645:SF0">
    <property type="entry name" value="PYRROLINE-5-CARBOXYLATE REDUCTASE 3"/>
    <property type="match status" value="1"/>
</dbReference>
<feature type="domain" description="Pyrroline-5-carboxylate reductase catalytic N-terminal" evidence="9">
    <location>
        <begin position="13"/>
        <end position="105"/>
    </location>
</feature>
<keyword evidence="3 5" id="KW-0560">Oxidoreductase</keyword>
<keyword evidence="5 8" id="KW-0641">Proline biosynthesis</keyword>
<dbReference type="InterPro" id="IPR053790">
    <property type="entry name" value="P5CR-like_CS"/>
</dbReference>
<keyword evidence="5 8" id="KW-0028">Amino-acid biosynthesis</keyword>
<reference evidence="11 12" key="1">
    <citation type="submission" date="2019-11" db="EMBL/GenBank/DDBJ databases">
        <authorList>
            <person name="Criscuolo A."/>
        </authorList>
    </citation>
    <scope>NUCLEOTIDE SEQUENCE [LARGE SCALE GENOMIC DNA]</scope>
    <source>
        <strain evidence="11">CIP111667</strain>
    </source>
</reference>
<evidence type="ECO:0000313" key="11">
    <source>
        <dbReference type="EMBL" id="VZO37517.1"/>
    </source>
</evidence>
<dbReference type="InterPro" id="IPR028939">
    <property type="entry name" value="P5C_Rdtase_cat_N"/>
</dbReference>
<dbReference type="GO" id="GO:0055129">
    <property type="term" value="P:L-proline biosynthetic process"/>
    <property type="evidence" value="ECO:0007669"/>
    <property type="project" value="UniProtKB-UniRule"/>
</dbReference>
<feature type="domain" description="Pyrroline-5-carboxylate reductase dimerisation" evidence="10">
    <location>
        <begin position="168"/>
        <end position="272"/>
    </location>
</feature>
<keyword evidence="2 5" id="KW-0521">NADP</keyword>
<dbReference type="InterPro" id="IPR008927">
    <property type="entry name" value="6-PGluconate_DH-like_C_sf"/>
</dbReference>
<dbReference type="FunFam" id="1.10.3730.10:FF:000001">
    <property type="entry name" value="Pyrroline-5-carboxylate reductase"/>
    <property type="match status" value="1"/>
</dbReference>
<dbReference type="Gene3D" id="3.40.50.720">
    <property type="entry name" value="NAD(P)-binding Rossmann-like Domain"/>
    <property type="match status" value="1"/>
</dbReference>
<evidence type="ECO:0000259" key="10">
    <source>
        <dbReference type="Pfam" id="PF14748"/>
    </source>
</evidence>
<dbReference type="Proteomes" id="UP000419743">
    <property type="component" value="Unassembled WGS sequence"/>
</dbReference>
<dbReference type="NCBIfam" id="TIGR00112">
    <property type="entry name" value="proC"/>
    <property type="match status" value="1"/>
</dbReference>
<dbReference type="InterPro" id="IPR000304">
    <property type="entry name" value="Pyrroline-COOH_reductase"/>
</dbReference>
<keyword evidence="5" id="KW-0963">Cytoplasm</keyword>
<dbReference type="EMBL" id="CACRYJ010000034">
    <property type="protein sequence ID" value="VZO37517.1"/>
    <property type="molecule type" value="Genomic_DNA"/>
</dbReference>
<comment type="subcellular location">
    <subcellularLocation>
        <location evidence="5">Cytoplasm</location>
    </subcellularLocation>
</comment>
<dbReference type="Gene3D" id="1.10.3730.10">
    <property type="entry name" value="ProC C-terminal domain-like"/>
    <property type="match status" value="1"/>
</dbReference>
<comment type="pathway">
    <text evidence="5 8">Amino-acid biosynthesis; L-proline biosynthesis; L-proline from L-glutamate 5-semialdehyde: step 1/1.</text>
</comment>
<dbReference type="PIRSF" id="PIRSF000193">
    <property type="entry name" value="Pyrrol-5-carb_rd"/>
    <property type="match status" value="1"/>
</dbReference>
<accession>A0A7M4DKB9</accession>
<dbReference type="AlphaFoldDB" id="A0A7M4DKB9"/>
<dbReference type="SUPFAM" id="SSF48179">
    <property type="entry name" value="6-phosphogluconate dehydrogenase C-terminal domain-like"/>
    <property type="match status" value="1"/>
</dbReference>
<evidence type="ECO:0000313" key="12">
    <source>
        <dbReference type="Proteomes" id="UP000419743"/>
    </source>
</evidence>